<dbReference type="Proteomes" id="UP000011864">
    <property type="component" value="Chromosome"/>
</dbReference>
<dbReference type="InterPro" id="IPR050879">
    <property type="entry name" value="Acyltransferase_3"/>
</dbReference>
<evidence type="ECO:0000256" key="7">
    <source>
        <dbReference type="SAM" id="Phobius"/>
    </source>
</evidence>
<keyword evidence="2" id="KW-0808">Transferase</keyword>
<feature type="domain" description="SGNH" evidence="8">
    <location>
        <begin position="174"/>
        <end position="400"/>
    </location>
</feature>
<evidence type="ECO:0000256" key="5">
    <source>
        <dbReference type="ARBA" id="ARBA00023136"/>
    </source>
</evidence>
<dbReference type="PANTHER" id="PTHR23028">
    <property type="entry name" value="ACETYLTRANSFERASE"/>
    <property type="match status" value="1"/>
</dbReference>
<evidence type="ECO:0000259" key="8">
    <source>
        <dbReference type="Pfam" id="PF19040"/>
    </source>
</evidence>
<evidence type="ECO:0000256" key="1">
    <source>
        <dbReference type="ARBA" id="ARBA00022475"/>
    </source>
</evidence>
<dbReference type="HOGENOM" id="CLU_005679_10_4_6"/>
<gene>
    <name evidence="9" type="ORF">C427_4181</name>
</gene>
<feature type="transmembrane region" description="Helical" evidence="7">
    <location>
        <begin position="80"/>
        <end position="96"/>
    </location>
</feature>
<dbReference type="InterPro" id="IPR036514">
    <property type="entry name" value="SGNH_hydro_sf"/>
</dbReference>
<dbReference type="PANTHER" id="PTHR23028:SF53">
    <property type="entry name" value="ACYL_TRANSF_3 DOMAIN-CONTAINING PROTEIN"/>
    <property type="match status" value="1"/>
</dbReference>
<evidence type="ECO:0000256" key="6">
    <source>
        <dbReference type="ARBA" id="ARBA00023315"/>
    </source>
</evidence>
<keyword evidence="3 7" id="KW-0812">Transmembrane</keyword>
<evidence type="ECO:0000313" key="10">
    <source>
        <dbReference type="Proteomes" id="UP000011864"/>
    </source>
</evidence>
<feature type="transmembrane region" description="Helical" evidence="7">
    <location>
        <begin position="39"/>
        <end position="60"/>
    </location>
</feature>
<dbReference type="EMBL" id="CP003837">
    <property type="protein sequence ID" value="AGH46286.1"/>
    <property type="molecule type" value="Genomic_DNA"/>
</dbReference>
<dbReference type="AlphaFoldDB" id="M4RRT6"/>
<proteinExistence type="predicted"/>
<dbReference type="Gene3D" id="3.40.50.1110">
    <property type="entry name" value="SGNH hydrolase"/>
    <property type="match status" value="1"/>
</dbReference>
<dbReference type="GO" id="GO:0016746">
    <property type="term" value="F:acyltransferase activity"/>
    <property type="evidence" value="ECO:0007669"/>
    <property type="project" value="UniProtKB-KW"/>
</dbReference>
<accession>M4RRT6</accession>
<dbReference type="InterPro" id="IPR043968">
    <property type="entry name" value="SGNH"/>
</dbReference>
<dbReference type="PATRIC" id="fig|1129794.4.peg.4162"/>
<name>M4RRT6_9ALTE</name>
<keyword evidence="4 7" id="KW-1133">Transmembrane helix</keyword>
<keyword evidence="1" id="KW-1003">Cell membrane</keyword>
<feature type="transmembrane region" description="Helical" evidence="7">
    <location>
        <begin position="116"/>
        <end position="136"/>
    </location>
</feature>
<sequence length="406" mass="46062">MIFGTVFSFDSNTAFPSYNALIPVCGTALIILDSSSRGFLFKLLCSKLFVYIGLISYSLYLWHWPLLVAHKWIFGDDVNIFTTFSTILMTFLFAHLSFRFIETPFRNKQYITDKQILVFSASGFSFLILGCLALLLTGNRTIYDPDGKFTAVYEEAVEPEPYRDKCFDTVTSSGSLDVCTLSSNLQSSKGKILLWGDSHGSALIPAFNILAKSHNVDIVNNSGCPPLFSIIRNASKSKCNKVNAELEKHLKSNHYHSIFLVGAWNNYINWNMISTIESDEPAKSMELAISQTLNYFKQQNTNLIFVAQPPRFKKSQAIEYIRAAALHYDIPRLNISIEEFNKQRKEANNAVKKSGIRSADFTDFFCNADLCFAMQKDIIMYKDTHHISNNAARLLAERLEEFINEH</sequence>
<organism evidence="9 10">
    <name type="scientific">Paraglaciecola psychrophila 170</name>
    <dbReference type="NCBI Taxonomy" id="1129794"/>
    <lineage>
        <taxon>Bacteria</taxon>
        <taxon>Pseudomonadati</taxon>
        <taxon>Pseudomonadota</taxon>
        <taxon>Gammaproteobacteria</taxon>
        <taxon>Alteromonadales</taxon>
        <taxon>Alteromonadaceae</taxon>
        <taxon>Paraglaciecola</taxon>
    </lineage>
</organism>
<dbReference type="GO" id="GO:0009103">
    <property type="term" value="P:lipopolysaccharide biosynthetic process"/>
    <property type="evidence" value="ECO:0007669"/>
    <property type="project" value="TreeGrafter"/>
</dbReference>
<evidence type="ECO:0000313" key="9">
    <source>
        <dbReference type="EMBL" id="AGH46286.1"/>
    </source>
</evidence>
<keyword evidence="5 7" id="KW-0472">Membrane</keyword>
<reference evidence="9 10" key="1">
    <citation type="journal article" date="2013" name="Genome Announc.">
        <title>Complete Genome Sequence of Glaciecola psychrophila Strain 170T.</title>
        <authorList>
            <person name="Yin J."/>
            <person name="Chen J."/>
            <person name="Liu G."/>
            <person name="Yu Y."/>
            <person name="Song L."/>
            <person name="Wang X."/>
            <person name="Qu X."/>
        </authorList>
    </citation>
    <scope>NUCLEOTIDE SEQUENCE [LARGE SCALE GENOMIC DNA]</scope>
    <source>
        <strain evidence="9 10">170</strain>
    </source>
</reference>
<dbReference type="SUPFAM" id="SSF52266">
    <property type="entry name" value="SGNH hydrolase"/>
    <property type="match status" value="1"/>
</dbReference>
<dbReference type="GO" id="GO:0016020">
    <property type="term" value="C:membrane"/>
    <property type="evidence" value="ECO:0007669"/>
    <property type="project" value="TreeGrafter"/>
</dbReference>
<dbReference type="eggNOG" id="COG1835">
    <property type="taxonomic scope" value="Bacteria"/>
</dbReference>
<keyword evidence="10" id="KW-1185">Reference proteome</keyword>
<dbReference type="Pfam" id="PF19040">
    <property type="entry name" value="SGNH"/>
    <property type="match status" value="1"/>
</dbReference>
<feature type="transmembrane region" description="Helical" evidence="7">
    <location>
        <begin position="15"/>
        <end position="32"/>
    </location>
</feature>
<dbReference type="GO" id="GO:0016788">
    <property type="term" value="F:hydrolase activity, acting on ester bonds"/>
    <property type="evidence" value="ECO:0007669"/>
    <property type="project" value="UniProtKB-ARBA"/>
</dbReference>
<protein>
    <recommendedName>
        <fullName evidence="8">SGNH domain-containing protein</fullName>
    </recommendedName>
</protein>
<evidence type="ECO:0000256" key="4">
    <source>
        <dbReference type="ARBA" id="ARBA00022989"/>
    </source>
</evidence>
<dbReference type="STRING" id="1129794.C427_4181"/>
<dbReference type="KEGG" id="gps:C427_4181"/>
<evidence type="ECO:0000256" key="3">
    <source>
        <dbReference type="ARBA" id="ARBA00022692"/>
    </source>
</evidence>
<keyword evidence="6" id="KW-0012">Acyltransferase</keyword>
<evidence type="ECO:0000256" key="2">
    <source>
        <dbReference type="ARBA" id="ARBA00022679"/>
    </source>
</evidence>